<gene>
    <name evidence="1" type="ORF">KPL71_013967</name>
</gene>
<keyword evidence="2" id="KW-1185">Reference proteome</keyword>
<accession>A0ACB8K8J5</accession>
<evidence type="ECO:0000313" key="2">
    <source>
        <dbReference type="Proteomes" id="UP000829398"/>
    </source>
</evidence>
<protein>
    <submittedName>
        <fullName evidence="1">Uncharacterized protein</fullName>
    </submittedName>
</protein>
<reference evidence="2" key="1">
    <citation type="journal article" date="2023" name="Hortic. Res.">
        <title>A chromosome-level phased genome enabling allele-level studies in sweet orange: a case study on citrus Huanglongbing tolerance.</title>
        <authorList>
            <person name="Wu B."/>
            <person name="Yu Q."/>
            <person name="Deng Z."/>
            <person name="Duan Y."/>
            <person name="Luo F."/>
            <person name="Gmitter F. Jr."/>
        </authorList>
    </citation>
    <scope>NUCLEOTIDE SEQUENCE [LARGE SCALE GENOMIC DNA]</scope>
    <source>
        <strain evidence="2">cv. Valencia</strain>
    </source>
</reference>
<evidence type="ECO:0000313" key="1">
    <source>
        <dbReference type="EMBL" id="KAH9750685.1"/>
    </source>
</evidence>
<organism evidence="1 2">
    <name type="scientific">Citrus sinensis</name>
    <name type="common">Sweet orange</name>
    <name type="synonym">Citrus aurantium var. sinensis</name>
    <dbReference type="NCBI Taxonomy" id="2711"/>
    <lineage>
        <taxon>Eukaryota</taxon>
        <taxon>Viridiplantae</taxon>
        <taxon>Streptophyta</taxon>
        <taxon>Embryophyta</taxon>
        <taxon>Tracheophyta</taxon>
        <taxon>Spermatophyta</taxon>
        <taxon>Magnoliopsida</taxon>
        <taxon>eudicotyledons</taxon>
        <taxon>Gunneridae</taxon>
        <taxon>Pentapetalae</taxon>
        <taxon>rosids</taxon>
        <taxon>malvids</taxon>
        <taxon>Sapindales</taxon>
        <taxon>Rutaceae</taxon>
        <taxon>Aurantioideae</taxon>
        <taxon>Citrus</taxon>
    </lineage>
</organism>
<comment type="caution">
    <text evidence="1">The sequence shown here is derived from an EMBL/GenBank/DDBJ whole genome shotgun (WGS) entry which is preliminary data.</text>
</comment>
<dbReference type="EMBL" id="CM039174">
    <property type="protein sequence ID" value="KAH9750685.1"/>
    <property type="molecule type" value="Genomic_DNA"/>
</dbReference>
<dbReference type="Proteomes" id="UP000829398">
    <property type="component" value="Chromosome 5"/>
</dbReference>
<sequence>MNPLHCRTSSFSNSSSGKTSDSKHVVSSEEFVIENFDKAIDCWELPKISKEQIYKTKKFDFLKSDYVIKTEERDITLSSPFETIHLFSEKSLKKLKEKNFNYIHIGLIQIGIKPLTKEGLDTSILAVLRDGRFISFDDSLLSSIESSLCKGPISFDCYPNITLSLKDKNILKNMILQIKTHNYNMIEGSVPVALIFKISYKAMISAFSTQHKFQSKRDETLLLQTDLSKANKVIPKPIQWKDVNLPEEWILEGIAPPAVPKQLEPNTELQNVTQYSDGKVKLSFRRSNSTRFSDRESCSSIPLLERKFTKIPSVINLPFQSQPRFSTSDLPSSSIRSVDYTTKVPHPIYISSQHGQRQEEKEPSPPTSPTFSAVTENVSKTSQRLVHESKSDFAKAIREQLDRIEAASSSSSKVHIVPDTPQSSKIGVLEQDQVSIASSDLEAFTEEPVPKGNKIHWELALPTSKSPPDLTIDNKPSALNQSRYNASSVYEWNIDGMSEYNILGVLQQMTMAANAYKTQSGTSDKTIAEILIAGFIGQLKGWWDHLLTKLQQLDILNAIQIDENGAPILDDLNNPIQDAVATLILTISLHFIGDPSHLRDKNAELLHNLRCRKLSEFQDYKTTFFTRLFLRDDANHVTWKEKFLAGLPTLLGEKVRNSIKALYDNRVPYDELTYGELVSFVNKEGLKICQDLKLQRRLKWELRKSKQELGGFYKQINYDPFKTSTSKYCNGKCSSKPYKKHYKSKSYRKPFHDFRKLPYKKPSRPYKKHSFSKKKEFKTKPKTPFNFKDATCFKCGMKGHTAKFCRMNKRLQELDLNEDILSKIAPLLVESSDSESSMSGDSDPLQVDELFDSDTSATSSSDSDSDSYLKKINVLTKDQEIFLELVKHISDPNLQKEYLDKLLKTMDSNKAETSKVPIVKKNSYDLTEILDKKKTKKSTPSIQDLQKEIKDIKLEIKDLKEK</sequence>
<name>A0ACB8K8J5_CITSI</name>
<proteinExistence type="predicted"/>